<evidence type="ECO:0000256" key="5">
    <source>
        <dbReference type="ARBA" id="ARBA00030918"/>
    </source>
</evidence>
<feature type="domain" description="Lytic transglycosylase MltA" evidence="7">
    <location>
        <begin position="122"/>
        <end position="273"/>
    </location>
</feature>
<dbReference type="InterPro" id="IPR005300">
    <property type="entry name" value="MltA_B"/>
</dbReference>
<dbReference type="PIRSF" id="PIRSF019422">
    <property type="entry name" value="MltA"/>
    <property type="match status" value="1"/>
</dbReference>
<comment type="catalytic activity">
    <reaction evidence="1">
        <text>Exolytic cleavage of the (1-&gt;4)-beta-glycosidic linkage between N-acetylmuramic acid (MurNAc) and N-acetylglucosamine (GlcNAc) residues in peptidoglycan, from either the reducing or the non-reducing ends of the peptidoglycan chains, with concomitant formation of a 1,6-anhydrobond in the MurNAc residue.</text>
        <dbReference type="EC" id="4.2.2.n1"/>
    </reaction>
</comment>
<dbReference type="CDD" id="cd14668">
    <property type="entry name" value="mlta_B"/>
    <property type="match status" value="1"/>
</dbReference>
<dbReference type="SUPFAM" id="SSF50685">
    <property type="entry name" value="Barwin-like endoglucanases"/>
    <property type="match status" value="1"/>
</dbReference>
<evidence type="ECO:0000313" key="9">
    <source>
        <dbReference type="Proteomes" id="UP000316313"/>
    </source>
</evidence>
<name>A0A4Y6ULC0_9PROT</name>
<organism evidence="8 9">
    <name type="scientific">Swingsia samuiensis</name>
    <dbReference type="NCBI Taxonomy" id="1293412"/>
    <lineage>
        <taxon>Bacteria</taxon>
        <taxon>Pseudomonadati</taxon>
        <taxon>Pseudomonadota</taxon>
        <taxon>Alphaproteobacteria</taxon>
        <taxon>Acetobacterales</taxon>
        <taxon>Acetobacteraceae</taxon>
        <taxon>Swingsia</taxon>
    </lineage>
</organism>
<dbReference type="GO" id="GO:0019867">
    <property type="term" value="C:outer membrane"/>
    <property type="evidence" value="ECO:0007669"/>
    <property type="project" value="InterPro"/>
</dbReference>
<protein>
    <recommendedName>
        <fullName evidence="2">peptidoglycan lytic exotransglycosylase</fullName>
        <ecNumber evidence="2">4.2.2.n1</ecNumber>
    </recommendedName>
    <alternativeName>
        <fullName evidence="5">Murein hydrolase A</fullName>
    </alternativeName>
</protein>
<evidence type="ECO:0000256" key="2">
    <source>
        <dbReference type="ARBA" id="ARBA00012587"/>
    </source>
</evidence>
<dbReference type="InterPro" id="IPR026044">
    <property type="entry name" value="MltA"/>
</dbReference>
<dbReference type="OrthoDB" id="9783686at2"/>
<dbReference type="Pfam" id="PF03562">
    <property type="entry name" value="MltA"/>
    <property type="match status" value="1"/>
</dbReference>
<reference evidence="8 9" key="1">
    <citation type="submission" date="2019-03" db="EMBL/GenBank/DDBJ databases">
        <title>The complete genome sequence of Swingsia samuiensis NBRC107927(T).</title>
        <authorList>
            <person name="Chua K.-O."/>
            <person name="Chan K.-G."/>
            <person name="See-Too W.-S."/>
        </authorList>
    </citation>
    <scope>NUCLEOTIDE SEQUENCE [LARGE SCALE GENOMIC DNA]</scope>
    <source>
        <strain evidence="8 9">AH83</strain>
    </source>
</reference>
<dbReference type="InterPro" id="IPR036908">
    <property type="entry name" value="RlpA-like_sf"/>
</dbReference>
<dbReference type="KEGG" id="ssam:E3D00_08400"/>
<dbReference type="PANTHER" id="PTHR30124">
    <property type="entry name" value="MEMBRANE-BOUND LYTIC MUREIN TRANSGLYCOSYLASE A"/>
    <property type="match status" value="1"/>
</dbReference>
<sequence>MKKMIRLAALFALGGCVAQENTTQPLTLNAVDFSSLQGWRQEDIPSVISLLRVECNRMQHLPSTTFLGGSTSITYGRHAGDWSGACRALELQPEAGRDFVQAWFQPYALTQQAFYTGYYEPQIQASLSRFGEYQVPVYARPSDLMQGKTSDGHFVSGHMVNGRFAPYYSREEIDQGVLSGKGLEIAWLKDPVDLFFLQIQGSGRLILPDGRQMRVSYDGRNGQPYVPLGRVLVREGKMQSSYVNMDNIRAWLNAHPEQRMSMMEKNPNYVFFRASNDNLEQGSKGAFGVNLTAGRSVAIDRKVLPFGLPLWVQTTLPNGRGAYTAWQHMVFAQDIGTDIKGVGRSDLYTGWGAQAHEVAGNLHASGQMFVFLPRPPASASTP</sequence>
<evidence type="ECO:0000256" key="1">
    <source>
        <dbReference type="ARBA" id="ARBA00001420"/>
    </source>
</evidence>
<dbReference type="AlphaFoldDB" id="A0A4Y6ULC0"/>
<evidence type="ECO:0000313" key="8">
    <source>
        <dbReference type="EMBL" id="QDH17580.1"/>
    </source>
</evidence>
<evidence type="ECO:0000259" key="7">
    <source>
        <dbReference type="SMART" id="SM00925"/>
    </source>
</evidence>
<accession>A0A4Y6ULC0</accession>
<keyword evidence="3" id="KW-0456">Lyase</keyword>
<dbReference type="GO" id="GO:0009253">
    <property type="term" value="P:peptidoglycan catabolic process"/>
    <property type="evidence" value="ECO:0007669"/>
    <property type="project" value="TreeGrafter"/>
</dbReference>
<dbReference type="GO" id="GO:0008933">
    <property type="term" value="F:peptidoglycan lytic transglycosylase activity"/>
    <property type="evidence" value="ECO:0007669"/>
    <property type="project" value="TreeGrafter"/>
</dbReference>
<dbReference type="Pfam" id="PF06725">
    <property type="entry name" value="3D"/>
    <property type="match status" value="1"/>
</dbReference>
<dbReference type="Gene3D" id="2.40.240.50">
    <property type="entry name" value="Barwin-like endoglucanases"/>
    <property type="match status" value="1"/>
</dbReference>
<dbReference type="Gene3D" id="2.40.40.10">
    <property type="entry name" value="RlpA-like domain"/>
    <property type="match status" value="1"/>
</dbReference>
<gene>
    <name evidence="8" type="ORF">E3D00_08400</name>
</gene>
<evidence type="ECO:0000256" key="3">
    <source>
        <dbReference type="ARBA" id="ARBA00023239"/>
    </source>
</evidence>
<dbReference type="GO" id="GO:0004553">
    <property type="term" value="F:hydrolase activity, hydrolyzing O-glycosyl compounds"/>
    <property type="evidence" value="ECO:0007669"/>
    <property type="project" value="InterPro"/>
</dbReference>
<dbReference type="GO" id="GO:0071555">
    <property type="term" value="P:cell wall organization"/>
    <property type="evidence" value="ECO:0007669"/>
    <property type="project" value="UniProtKB-KW"/>
</dbReference>
<dbReference type="SMART" id="SM00925">
    <property type="entry name" value="MltA"/>
    <property type="match status" value="1"/>
</dbReference>
<dbReference type="GO" id="GO:0009254">
    <property type="term" value="P:peptidoglycan turnover"/>
    <property type="evidence" value="ECO:0007669"/>
    <property type="project" value="InterPro"/>
</dbReference>
<dbReference type="InterPro" id="IPR010611">
    <property type="entry name" value="3D_dom"/>
</dbReference>
<proteinExistence type="predicted"/>
<dbReference type="EC" id="4.2.2.n1" evidence="2"/>
<evidence type="ECO:0000256" key="6">
    <source>
        <dbReference type="SAM" id="SignalP"/>
    </source>
</evidence>
<dbReference type="PANTHER" id="PTHR30124:SF0">
    <property type="entry name" value="MEMBRANE-BOUND LYTIC MUREIN TRANSGLYCOSYLASE A"/>
    <property type="match status" value="1"/>
</dbReference>
<keyword evidence="9" id="KW-1185">Reference proteome</keyword>
<dbReference type="CDD" id="cd14485">
    <property type="entry name" value="mltA_like_LT_A"/>
    <property type="match status" value="1"/>
</dbReference>
<dbReference type="Proteomes" id="UP000316313">
    <property type="component" value="Chromosome"/>
</dbReference>
<feature type="chain" id="PRO_5021400044" description="peptidoglycan lytic exotransglycosylase" evidence="6">
    <location>
        <begin position="19"/>
        <end position="382"/>
    </location>
</feature>
<evidence type="ECO:0000256" key="4">
    <source>
        <dbReference type="ARBA" id="ARBA00023316"/>
    </source>
</evidence>
<keyword evidence="6" id="KW-0732">Signal</keyword>
<dbReference type="EMBL" id="CP038141">
    <property type="protein sequence ID" value="QDH17580.1"/>
    <property type="molecule type" value="Genomic_DNA"/>
</dbReference>
<feature type="signal peptide" evidence="6">
    <location>
        <begin position="1"/>
        <end position="18"/>
    </location>
</feature>
<keyword evidence="4" id="KW-0961">Cell wall biogenesis/degradation</keyword>